<sequence>MSGDLAIWTDFGGVITAPVDVTFHDFSTRTGVPTHALKEAMRLVGEAHGTDSMGVLDIPLLDEAAWAHEVEEELARTFGLAADLRDFGDRWFEGRRADQAWLRRLAGLRSRGVFVGMLSNLPPSWERHRRYMADDSCFDDIVCSYAVGHRKPEPEIFEIAAERCGHDPAACVLVDDLEKNCAGAVAAGWQAVHFRDAEQAATEIEELIRARTAASASTG</sequence>
<accession>A0A917R3Z9</accession>
<dbReference type="PRINTS" id="PR00413">
    <property type="entry name" value="HADHALOGNASE"/>
</dbReference>
<dbReference type="InterPro" id="IPR006439">
    <property type="entry name" value="HAD-SF_hydro_IA"/>
</dbReference>
<reference evidence="1" key="1">
    <citation type="journal article" date="2014" name="Int. J. Syst. Evol. Microbiol.">
        <title>Complete genome sequence of Corynebacterium casei LMG S-19264T (=DSM 44701T), isolated from a smear-ripened cheese.</title>
        <authorList>
            <consortium name="US DOE Joint Genome Institute (JGI-PGF)"/>
            <person name="Walter F."/>
            <person name="Albersmeier A."/>
            <person name="Kalinowski J."/>
            <person name="Ruckert C."/>
        </authorList>
    </citation>
    <scope>NUCLEOTIDE SEQUENCE</scope>
    <source>
        <strain evidence="1">JCM 13064</strain>
    </source>
</reference>
<organism evidence="1 2">
    <name type="scientific">Sphaerisporangium melleum</name>
    <dbReference type="NCBI Taxonomy" id="321316"/>
    <lineage>
        <taxon>Bacteria</taxon>
        <taxon>Bacillati</taxon>
        <taxon>Actinomycetota</taxon>
        <taxon>Actinomycetes</taxon>
        <taxon>Streptosporangiales</taxon>
        <taxon>Streptosporangiaceae</taxon>
        <taxon>Sphaerisporangium</taxon>
    </lineage>
</organism>
<keyword evidence="2" id="KW-1185">Reference proteome</keyword>
<protein>
    <recommendedName>
        <fullName evidence="3">Haloacid dehalogenase</fullName>
    </recommendedName>
</protein>
<evidence type="ECO:0000313" key="2">
    <source>
        <dbReference type="Proteomes" id="UP000645217"/>
    </source>
</evidence>
<dbReference type="PANTHER" id="PTHR43611">
    <property type="entry name" value="ALPHA-D-GLUCOSE 1-PHOSPHATE PHOSPHATASE"/>
    <property type="match status" value="1"/>
</dbReference>
<dbReference type="NCBIfam" id="TIGR01509">
    <property type="entry name" value="HAD-SF-IA-v3"/>
    <property type="match status" value="1"/>
</dbReference>
<dbReference type="SUPFAM" id="SSF56784">
    <property type="entry name" value="HAD-like"/>
    <property type="match status" value="1"/>
</dbReference>
<dbReference type="InterPro" id="IPR023214">
    <property type="entry name" value="HAD_sf"/>
</dbReference>
<dbReference type="NCBIfam" id="TIGR01549">
    <property type="entry name" value="HAD-SF-IA-v1"/>
    <property type="match status" value="1"/>
</dbReference>
<evidence type="ECO:0008006" key="3">
    <source>
        <dbReference type="Google" id="ProtNLM"/>
    </source>
</evidence>
<evidence type="ECO:0000313" key="1">
    <source>
        <dbReference type="EMBL" id="GGK87724.1"/>
    </source>
</evidence>
<reference evidence="1" key="2">
    <citation type="submission" date="2020-09" db="EMBL/GenBank/DDBJ databases">
        <authorList>
            <person name="Sun Q."/>
            <person name="Ohkuma M."/>
        </authorList>
    </citation>
    <scope>NUCLEOTIDE SEQUENCE</scope>
    <source>
        <strain evidence="1">JCM 13064</strain>
    </source>
</reference>
<dbReference type="Pfam" id="PF00702">
    <property type="entry name" value="Hydrolase"/>
    <property type="match status" value="1"/>
</dbReference>
<dbReference type="Gene3D" id="3.40.50.1000">
    <property type="entry name" value="HAD superfamily/HAD-like"/>
    <property type="match status" value="1"/>
</dbReference>
<gene>
    <name evidence="1" type="ORF">GCM10007964_32800</name>
</gene>
<dbReference type="AlphaFoldDB" id="A0A917R3Z9"/>
<dbReference type="PANTHER" id="PTHR43611:SF3">
    <property type="entry name" value="FLAVIN MONONUCLEOTIDE HYDROLASE 1, CHLOROPLATIC"/>
    <property type="match status" value="1"/>
</dbReference>
<comment type="caution">
    <text evidence="1">The sequence shown here is derived from an EMBL/GenBank/DDBJ whole genome shotgun (WGS) entry which is preliminary data.</text>
</comment>
<dbReference type="RefSeq" id="WP_189163866.1">
    <property type="nucleotide sequence ID" value="NZ_BMNT01000016.1"/>
</dbReference>
<dbReference type="EMBL" id="BMNT01000016">
    <property type="protein sequence ID" value="GGK87724.1"/>
    <property type="molecule type" value="Genomic_DNA"/>
</dbReference>
<name>A0A917R3Z9_9ACTN</name>
<dbReference type="Proteomes" id="UP000645217">
    <property type="component" value="Unassembled WGS sequence"/>
</dbReference>
<proteinExistence type="predicted"/>
<dbReference type="InterPro" id="IPR036412">
    <property type="entry name" value="HAD-like_sf"/>
</dbReference>